<evidence type="ECO:0000256" key="2">
    <source>
        <dbReference type="ARBA" id="ARBA00022723"/>
    </source>
</evidence>
<dbReference type="GO" id="GO:0009055">
    <property type="term" value="F:electron transfer activity"/>
    <property type="evidence" value="ECO:0007669"/>
    <property type="project" value="InterPro"/>
</dbReference>
<evidence type="ECO:0000256" key="4">
    <source>
        <dbReference type="PROSITE-ProRule" id="PRU00433"/>
    </source>
</evidence>
<dbReference type="PROSITE" id="PS51007">
    <property type="entry name" value="CYTC"/>
    <property type="match status" value="1"/>
</dbReference>
<evidence type="ECO:0000256" key="3">
    <source>
        <dbReference type="ARBA" id="ARBA00023004"/>
    </source>
</evidence>
<protein>
    <submittedName>
        <fullName evidence="7">CxxC motif-containing protein (DUF1111 family)</fullName>
    </submittedName>
</protein>
<comment type="caution">
    <text evidence="7">The sequence shown here is derived from an EMBL/GenBank/DDBJ whole genome shotgun (WGS) entry which is preliminary data.</text>
</comment>
<dbReference type="Gene3D" id="1.10.760.10">
    <property type="entry name" value="Cytochrome c-like domain"/>
    <property type="match status" value="1"/>
</dbReference>
<dbReference type="InterPro" id="IPR036909">
    <property type="entry name" value="Cyt_c-like_dom_sf"/>
</dbReference>
<gene>
    <name evidence="7" type="ORF">GGR00_003778</name>
</gene>
<name>A0A7X0FAM0_9HYPH</name>
<accession>A0A7X0FAM0</accession>
<dbReference type="InterPro" id="IPR009056">
    <property type="entry name" value="Cyt_c-like_dom"/>
</dbReference>
<dbReference type="GO" id="GO:0046872">
    <property type="term" value="F:metal ion binding"/>
    <property type="evidence" value="ECO:0007669"/>
    <property type="project" value="UniProtKB-KW"/>
</dbReference>
<dbReference type="SUPFAM" id="SSF46626">
    <property type="entry name" value="Cytochrome c"/>
    <property type="match status" value="1"/>
</dbReference>
<proteinExistence type="predicted"/>
<organism evidence="7 8">
    <name type="scientific">Aminobacter aganoensis</name>
    <dbReference type="NCBI Taxonomy" id="83264"/>
    <lineage>
        <taxon>Bacteria</taxon>
        <taxon>Pseudomonadati</taxon>
        <taxon>Pseudomonadota</taxon>
        <taxon>Alphaproteobacteria</taxon>
        <taxon>Hyphomicrobiales</taxon>
        <taxon>Phyllobacteriaceae</taxon>
        <taxon>Aminobacter</taxon>
    </lineage>
</organism>
<dbReference type="EMBL" id="JACHOU010000010">
    <property type="protein sequence ID" value="MBB6355973.1"/>
    <property type="molecule type" value="Genomic_DNA"/>
</dbReference>
<keyword evidence="8" id="KW-1185">Reference proteome</keyword>
<keyword evidence="2 4" id="KW-0479">Metal-binding</keyword>
<evidence type="ECO:0000313" key="8">
    <source>
        <dbReference type="Proteomes" id="UP000536262"/>
    </source>
</evidence>
<dbReference type="InterPro" id="IPR051395">
    <property type="entry name" value="Cytochrome_c_Peroxidase/MauG"/>
</dbReference>
<keyword evidence="1 4" id="KW-0349">Heme</keyword>
<sequence length="585" mass="62687">MRRTFSLTRRALAGTPAHDIPAIGFEVTPTPGPSPQGGGEFGTAVQHQTVTGFARAEMISSPSPLWGGARGGGTLGTKVLRGLLVANLMLLAAPGHAGAGDALALPTERHDLKPKDKARVEKVVRPTTDFSRPEQFERMQGGAGTSEKRVNQDAFSHSSANITFEEEGTFKLGNGMFRKLWVSSPSSTQASDGLGPLFNARACQSCHLKDGRGHPPEGNADATSMFLRLARGAETEEEKAALADRKVLNFPDPTYGGQFQDLAVPGLKGEGRMVISYQEIPVELADGTKLSLRKPSYSVSDLAYGAMNPGTTLSPRVTPQMIGLGLVEQIHPADILANADPDDRDGDGISGKPSILRDGKSGELTLGRFGWKAQTPSIRQQSADAFAGDIGISTPDVPHHWGDCTKAQGGCLAMPNGVQDRLGPAEAPDPIMDLVTFYSQNLAVPARRDIDKPEVLRGKQMFYEAGCASCHTPKFVTRRDTPNKAQAFQLVWPYSDFLLHDMGDGLADGQQVGDATGSEWRTPPLWGIGLTQTVNGHTFFLHDGRARNLTEAILWHGGEGQAARDRFAALPAPDRDALIKFLESL</sequence>
<feature type="region of interest" description="Disordered" evidence="5">
    <location>
        <begin position="337"/>
        <end position="361"/>
    </location>
</feature>
<evidence type="ECO:0000313" key="7">
    <source>
        <dbReference type="EMBL" id="MBB6355973.1"/>
    </source>
</evidence>
<reference evidence="7 8" key="1">
    <citation type="submission" date="2020-08" db="EMBL/GenBank/DDBJ databases">
        <title>Genomic Encyclopedia of Type Strains, Phase IV (KMG-IV): sequencing the most valuable type-strain genomes for metagenomic binning, comparative biology and taxonomic classification.</title>
        <authorList>
            <person name="Goeker M."/>
        </authorList>
    </citation>
    <scope>NUCLEOTIDE SEQUENCE [LARGE SCALE GENOMIC DNA]</scope>
    <source>
        <strain evidence="7 8">DSM 7051</strain>
    </source>
</reference>
<keyword evidence="3 4" id="KW-0408">Iron</keyword>
<dbReference type="Proteomes" id="UP000536262">
    <property type="component" value="Unassembled WGS sequence"/>
</dbReference>
<dbReference type="Pfam" id="PF06537">
    <property type="entry name" value="DHOR"/>
    <property type="match status" value="1"/>
</dbReference>
<dbReference type="GO" id="GO:0004130">
    <property type="term" value="F:cytochrome-c peroxidase activity"/>
    <property type="evidence" value="ECO:0007669"/>
    <property type="project" value="TreeGrafter"/>
</dbReference>
<dbReference type="PANTHER" id="PTHR30600">
    <property type="entry name" value="CYTOCHROME C PEROXIDASE-RELATED"/>
    <property type="match status" value="1"/>
</dbReference>
<dbReference type="AlphaFoldDB" id="A0A7X0FAM0"/>
<evidence type="ECO:0000256" key="5">
    <source>
        <dbReference type="SAM" id="MobiDB-lite"/>
    </source>
</evidence>
<dbReference type="GO" id="GO:0020037">
    <property type="term" value="F:heme binding"/>
    <property type="evidence" value="ECO:0007669"/>
    <property type="project" value="InterPro"/>
</dbReference>
<evidence type="ECO:0000259" key="6">
    <source>
        <dbReference type="PROSITE" id="PS51007"/>
    </source>
</evidence>
<dbReference type="InterPro" id="IPR010538">
    <property type="entry name" value="DHOR"/>
</dbReference>
<feature type="domain" description="Cytochrome c" evidence="6">
    <location>
        <begin position="453"/>
        <end position="585"/>
    </location>
</feature>
<dbReference type="PANTHER" id="PTHR30600:SF4">
    <property type="entry name" value="CYTOCHROME C DOMAIN-CONTAINING PROTEIN"/>
    <property type="match status" value="1"/>
</dbReference>
<evidence type="ECO:0000256" key="1">
    <source>
        <dbReference type="ARBA" id="ARBA00022617"/>
    </source>
</evidence>